<dbReference type="RefSeq" id="WP_189604284.1">
    <property type="nucleotide sequence ID" value="NZ_BMXB01000005.1"/>
</dbReference>
<reference evidence="2" key="2">
    <citation type="submission" date="2020-09" db="EMBL/GenBank/DDBJ databases">
        <authorList>
            <person name="Sun Q."/>
            <person name="Kim S."/>
        </authorList>
    </citation>
    <scope>NUCLEOTIDE SEQUENCE</scope>
    <source>
        <strain evidence="2">KCTC 12719</strain>
    </source>
</reference>
<keyword evidence="1" id="KW-0732">Signal</keyword>
<keyword evidence="3" id="KW-1185">Reference proteome</keyword>
<name>A0A918SCX6_9FLAO</name>
<dbReference type="EMBL" id="BMXB01000005">
    <property type="protein sequence ID" value="GHA35944.1"/>
    <property type="molecule type" value="Genomic_DNA"/>
</dbReference>
<comment type="caution">
    <text evidence="2">The sequence shown here is derived from an EMBL/GenBank/DDBJ whole genome shotgun (WGS) entry which is preliminary data.</text>
</comment>
<dbReference type="Proteomes" id="UP000610456">
    <property type="component" value="Unassembled WGS sequence"/>
</dbReference>
<reference evidence="2" key="1">
    <citation type="journal article" date="2014" name="Int. J. Syst. Evol. Microbiol.">
        <title>Complete genome sequence of Corynebacterium casei LMG S-19264T (=DSM 44701T), isolated from a smear-ripened cheese.</title>
        <authorList>
            <consortium name="US DOE Joint Genome Institute (JGI-PGF)"/>
            <person name="Walter F."/>
            <person name="Albersmeier A."/>
            <person name="Kalinowski J."/>
            <person name="Ruckert C."/>
        </authorList>
    </citation>
    <scope>NUCLEOTIDE SEQUENCE</scope>
    <source>
        <strain evidence="2">KCTC 12719</strain>
    </source>
</reference>
<sequence>MKEKVLALLLCLFLFSACGDSGDDEMESMEPEAVADSIPTLEGQFIFLSNEAILKGESFIYGVAIDSVSLNLAEKVKPFKNESFDMVPVKVKAKILKNSSTRGWNETIEIREVLELPESKPASEKEAFEE</sequence>
<evidence type="ECO:0000313" key="2">
    <source>
        <dbReference type="EMBL" id="GHA35944.1"/>
    </source>
</evidence>
<dbReference type="PROSITE" id="PS51257">
    <property type="entry name" value="PROKAR_LIPOPROTEIN"/>
    <property type="match status" value="1"/>
</dbReference>
<proteinExistence type="predicted"/>
<accession>A0A918SCX6</accession>
<feature type="signal peptide" evidence="1">
    <location>
        <begin position="1"/>
        <end position="19"/>
    </location>
</feature>
<evidence type="ECO:0008006" key="4">
    <source>
        <dbReference type="Google" id="ProtNLM"/>
    </source>
</evidence>
<feature type="chain" id="PRO_5037135469" description="NlpE C-terminal OB domain-containing protein" evidence="1">
    <location>
        <begin position="20"/>
        <end position="130"/>
    </location>
</feature>
<protein>
    <recommendedName>
        <fullName evidence="4">NlpE C-terminal OB domain-containing protein</fullName>
    </recommendedName>
</protein>
<evidence type="ECO:0000313" key="3">
    <source>
        <dbReference type="Proteomes" id="UP000610456"/>
    </source>
</evidence>
<organism evidence="2 3">
    <name type="scientific">Salinimicrobium marinum</name>
    <dbReference type="NCBI Taxonomy" id="680283"/>
    <lineage>
        <taxon>Bacteria</taxon>
        <taxon>Pseudomonadati</taxon>
        <taxon>Bacteroidota</taxon>
        <taxon>Flavobacteriia</taxon>
        <taxon>Flavobacteriales</taxon>
        <taxon>Flavobacteriaceae</taxon>
        <taxon>Salinimicrobium</taxon>
    </lineage>
</organism>
<dbReference type="AlphaFoldDB" id="A0A918SCX6"/>
<evidence type="ECO:0000256" key="1">
    <source>
        <dbReference type="SAM" id="SignalP"/>
    </source>
</evidence>
<gene>
    <name evidence="2" type="ORF">GCM10007103_16750</name>
</gene>